<comment type="caution">
    <text evidence="2">The sequence shown here is derived from an EMBL/GenBank/DDBJ whole genome shotgun (WGS) entry which is preliminary data.</text>
</comment>
<keyword evidence="1" id="KW-0732">Signal</keyword>
<feature type="chain" id="PRO_5020369705" description="DUF4369 domain-containing protein" evidence="1">
    <location>
        <begin position="20"/>
        <end position="221"/>
    </location>
</feature>
<dbReference type="RefSeq" id="WP_132120613.1">
    <property type="nucleotide sequence ID" value="NZ_SMJU01000013.1"/>
</dbReference>
<evidence type="ECO:0000313" key="3">
    <source>
        <dbReference type="Proteomes" id="UP000295706"/>
    </source>
</evidence>
<name>A0A4R4K3B6_9BACT</name>
<reference evidence="2 3" key="1">
    <citation type="submission" date="2019-02" db="EMBL/GenBank/DDBJ databases">
        <title>Arundinibacter roseus gen. nov., sp. nov., a new member of the family Cytophagaceae.</title>
        <authorList>
            <person name="Szuroczki S."/>
            <person name="Khayer B."/>
            <person name="Sproer C."/>
            <person name="Toumi M."/>
            <person name="Szabo A."/>
            <person name="Felfoldi T."/>
            <person name="Schumann P."/>
            <person name="Toth E."/>
        </authorList>
    </citation>
    <scope>NUCLEOTIDE SEQUENCE [LARGE SCALE GENOMIC DNA]</scope>
    <source>
        <strain evidence="2 3">DMA-k-7a</strain>
    </source>
</reference>
<evidence type="ECO:0008006" key="4">
    <source>
        <dbReference type="Google" id="ProtNLM"/>
    </source>
</evidence>
<sequence>MKKLLFFVIVFTASQLLYAQTEIAYDSTTDVHRYAIQAQLYDYRSNNEQNSYRTVSIKGSPFLYKSWQTGTIPLANNRSLTLPLNYNILEDYLFISMIDGEKQVFPETFTILDKTFVRINNQYYEAVYLGQTKLLRKYRARLDAVEKNGYNEALKYDYEYIKSEDLYIQTARRALQPVKLTEKSLLSRLSHHPSARVIVREQNLNLRSEKDVVTLLSTLEQ</sequence>
<dbReference type="AlphaFoldDB" id="A0A4R4K3B6"/>
<evidence type="ECO:0000256" key="1">
    <source>
        <dbReference type="SAM" id="SignalP"/>
    </source>
</evidence>
<keyword evidence="3" id="KW-1185">Reference proteome</keyword>
<accession>A0A4R4K3B6</accession>
<dbReference type="EMBL" id="SMJU01000013">
    <property type="protein sequence ID" value="TDB61820.1"/>
    <property type="molecule type" value="Genomic_DNA"/>
</dbReference>
<organism evidence="2 3">
    <name type="scientific">Arundinibacter roseus</name>
    <dbReference type="NCBI Taxonomy" id="2070510"/>
    <lineage>
        <taxon>Bacteria</taxon>
        <taxon>Pseudomonadati</taxon>
        <taxon>Bacteroidota</taxon>
        <taxon>Cytophagia</taxon>
        <taxon>Cytophagales</taxon>
        <taxon>Spirosomataceae</taxon>
        <taxon>Arundinibacter</taxon>
    </lineage>
</organism>
<gene>
    <name evidence="2" type="ORF">EZE20_18925</name>
</gene>
<proteinExistence type="predicted"/>
<feature type="signal peptide" evidence="1">
    <location>
        <begin position="1"/>
        <end position="19"/>
    </location>
</feature>
<dbReference type="OrthoDB" id="943643at2"/>
<dbReference type="Proteomes" id="UP000295706">
    <property type="component" value="Unassembled WGS sequence"/>
</dbReference>
<evidence type="ECO:0000313" key="2">
    <source>
        <dbReference type="EMBL" id="TDB61820.1"/>
    </source>
</evidence>
<protein>
    <recommendedName>
        <fullName evidence="4">DUF4369 domain-containing protein</fullName>
    </recommendedName>
</protein>